<protein>
    <submittedName>
        <fullName evidence="1">Uncharacterized protein</fullName>
    </submittedName>
</protein>
<evidence type="ECO:0000313" key="1">
    <source>
        <dbReference type="EMBL" id="SIT53526.1"/>
    </source>
</evidence>
<gene>
    <name evidence="1" type="ORF">BQ8794_130010</name>
</gene>
<dbReference type="EMBL" id="FTPD01000005">
    <property type="protein sequence ID" value="SIT53526.1"/>
    <property type="molecule type" value="Genomic_DNA"/>
</dbReference>
<name>A0A1R3V0V2_9HYPH</name>
<accession>A0A1R3V0V2</accession>
<dbReference type="STRING" id="1631249.BQ8794_130010"/>
<sequence>MNRTLQALRGDRLIATSGTKLRALDWPGLVQAGEFDPTYLHQKDRDVAF</sequence>
<evidence type="ECO:0000313" key="2">
    <source>
        <dbReference type="Proteomes" id="UP000188388"/>
    </source>
</evidence>
<keyword evidence="2" id="KW-1185">Reference proteome</keyword>
<reference evidence="2" key="1">
    <citation type="submission" date="2017-01" db="EMBL/GenBank/DDBJ databases">
        <authorList>
            <person name="Brunel B."/>
        </authorList>
    </citation>
    <scope>NUCLEOTIDE SEQUENCE [LARGE SCALE GENOMIC DNA]</scope>
</reference>
<organism evidence="1 2">
    <name type="scientific">Mesorhizobium prunaredense</name>
    <dbReference type="NCBI Taxonomy" id="1631249"/>
    <lineage>
        <taxon>Bacteria</taxon>
        <taxon>Pseudomonadati</taxon>
        <taxon>Pseudomonadota</taxon>
        <taxon>Alphaproteobacteria</taxon>
        <taxon>Hyphomicrobiales</taxon>
        <taxon>Phyllobacteriaceae</taxon>
        <taxon>Mesorhizobium</taxon>
    </lineage>
</organism>
<dbReference type="AlphaFoldDB" id="A0A1R3V0V2"/>
<proteinExistence type="predicted"/>
<dbReference type="Proteomes" id="UP000188388">
    <property type="component" value="Unassembled WGS sequence"/>
</dbReference>